<proteinExistence type="predicted"/>
<dbReference type="Pfam" id="PF00069">
    <property type="entry name" value="Pkinase"/>
    <property type="match status" value="1"/>
</dbReference>
<dbReference type="InterPro" id="IPR000719">
    <property type="entry name" value="Prot_kinase_dom"/>
</dbReference>
<keyword evidence="9" id="KW-1185">Reference proteome</keyword>
<gene>
    <name evidence="8" type="ORF">SBAD_LOCUS4662</name>
</gene>
<sequence length="145" mass="16675">MAFLWFFLINIPSIILLSNISAKNPLIYRAVFLDVLKLCDFGLAERFVNQQGDYKLMDAARGTQPYMAPEMISGLWRPEPADIWSCGVVLAVMLIGARPWDSTLSQRFLEWIPFKTWQSEQGKRMESGALCKLFRHYVLSLKVKV</sequence>
<dbReference type="EMBL" id="UZAM01008467">
    <property type="protein sequence ID" value="VDP05098.1"/>
    <property type="molecule type" value="Genomic_DNA"/>
</dbReference>
<dbReference type="GO" id="GO:0035556">
    <property type="term" value="P:intracellular signal transduction"/>
    <property type="evidence" value="ECO:0007669"/>
    <property type="project" value="TreeGrafter"/>
</dbReference>
<dbReference type="GO" id="GO:0004674">
    <property type="term" value="F:protein serine/threonine kinase activity"/>
    <property type="evidence" value="ECO:0007669"/>
    <property type="project" value="UniProtKB-KW"/>
</dbReference>
<keyword evidence="2" id="KW-0808">Transferase</keyword>
<feature type="signal peptide" evidence="6">
    <location>
        <begin position="1"/>
        <end position="22"/>
    </location>
</feature>
<feature type="chain" id="PRO_5043140097" evidence="6">
    <location>
        <begin position="23"/>
        <end position="145"/>
    </location>
</feature>
<dbReference type="SUPFAM" id="SSF56112">
    <property type="entry name" value="Protein kinase-like (PK-like)"/>
    <property type="match status" value="1"/>
</dbReference>
<evidence type="ECO:0000256" key="2">
    <source>
        <dbReference type="ARBA" id="ARBA00022679"/>
    </source>
</evidence>
<protein>
    <submittedName>
        <fullName evidence="10">Protein kinase domain-containing protein</fullName>
    </submittedName>
</protein>
<dbReference type="Gene3D" id="1.10.510.10">
    <property type="entry name" value="Transferase(Phosphotransferase) domain 1"/>
    <property type="match status" value="1"/>
</dbReference>
<dbReference type="WBParaSite" id="SBAD_0000485801-mRNA-1">
    <property type="protein sequence ID" value="SBAD_0000485801-mRNA-1"/>
    <property type="gene ID" value="SBAD_0000485801"/>
</dbReference>
<keyword evidence="6" id="KW-0732">Signal</keyword>
<accession>A0A183IM16</accession>
<feature type="domain" description="Protein kinase" evidence="7">
    <location>
        <begin position="1"/>
        <end position="145"/>
    </location>
</feature>
<evidence type="ECO:0000256" key="1">
    <source>
        <dbReference type="ARBA" id="ARBA00022527"/>
    </source>
</evidence>
<evidence type="ECO:0000313" key="10">
    <source>
        <dbReference type="WBParaSite" id="SBAD_0000485801-mRNA-1"/>
    </source>
</evidence>
<dbReference type="OrthoDB" id="539158at2759"/>
<keyword evidence="1" id="KW-0723">Serine/threonine-protein kinase</keyword>
<dbReference type="GO" id="GO:0005737">
    <property type="term" value="C:cytoplasm"/>
    <property type="evidence" value="ECO:0007669"/>
    <property type="project" value="TreeGrafter"/>
</dbReference>
<keyword evidence="4" id="KW-0418">Kinase</keyword>
<reference evidence="8 9" key="2">
    <citation type="submission" date="2018-11" db="EMBL/GenBank/DDBJ databases">
        <authorList>
            <consortium name="Pathogen Informatics"/>
        </authorList>
    </citation>
    <scope>NUCLEOTIDE SEQUENCE [LARGE SCALE GENOMIC DNA]</scope>
</reference>
<dbReference type="PANTHER" id="PTHR24346:SF82">
    <property type="entry name" value="KP78A-RELATED"/>
    <property type="match status" value="1"/>
</dbReference>
<dbReference type="PANTHER" id="PTHR24346">
    <property type="entry name" value="MAP/MICROTUBULE AFFINITY-REGULATING KINASE"/>
    <property type="match status" value="1"/>
</dbReference>
<evidence type="ECO:0000313" key="8">
    <source>
        <dbReference type="EMBL" id="VDP05098.1"/>
    </source>
</evidence>
<keyword evidence="5" id="KW-0067">ATP-binding</keyword>
<reference evidence="10" key="1">
    <citation type="submission" date="2016-06" db="UniProtKB">
        <authorList>
            <consortium name="WormBaseParasite"/>
        </authorList>
    </citation>
    <scope>IDENTIFICATION</scope>
</reference>
<evidence type="ECO:0000256" key="3">
    <source>
        <dbReference type="ARBA" id="ARBA00022741"/>
    </source>
</evidence>
<dbReference type="InterPro" id="IPR011009">
    <property type="entry name" value="Kinase-like_dom_sf"/>
</dbReference>
<evidence type="ECO:0000256" key="4">
    <source>
        <dbReference type="ARBA" id="ARBA00022777"/>
    </source>
</evidence>
<organism evidence="10">
    <name type="scientific">Soboliphyme baturini</name>
    <dbReference type="NCBI Taxonomy" id="241478"/>
    <lineage>
        <taxon>Eukaryota</taxon>
        <taxon>Metazoa</taxon>
        <taxon>Ecdysozoa</taxon>
        <taxon>Nematoda</taxon>
        <taxon>Enoplea</taxon>
        <taxon>Dorylaimia</taxon>
        <taxon>Dioctophymatida</taxon>
        <taxon>Dioctophymatoidea</taxon>
        <taxon>Soboliphymatidae</taxon>
        <taxon>Soboliphyme</taxon>
    </lineage>
</organism>
<evidence type="ECO:0000256" key="6">
    <source>
        <dbReference type="SAM" id="SignalP"/>
    </source>
</evidence>
<evidence type="ECO:0000259" key="7">
    <source>
        <dbReference type="PROSITE" id="PS50011"/>
    </source>
</evidence>
<dbReference type="Proteomes" id="UP000270296">
    <property type="component" value="Unassembled WGS sequence"/>
</dbReference>
<name>A0A183IM16_9BILA</name>
<dbReference type="GO" id="GO:0005524">
    <property type="term" value="F:ATP binding"/>
    <property type="evidence" value="ECO:0007669"/>
    <property type="project" value="UniProtKB-KW"/>
</dbReference>
<dbReference type="PROSITE" id="PS50011">
    <property type="entry name" value="PROTEIN_KINASE_DOM"/>
    <property type="match status" value="1"/>
</dbReference>
<dbReference type="AlphaFoldDB" id="A0A183IM16"/>
<evidence type="ECO:0000256" key="5">
    <source>
        <dbReference type="ARBA" id="ARBA00022840"/>
    </source>
</evidence>
<evidence type="ECO:0000313" key="9">
    <source>
        <dbReference type="Proteomes" id="UP000270296"/>
    </source>
</evidence>
<keyword evidence="3" id="KW-0547">Nucleotide-binding</keyword>